<feature type="region of interest" description="Disordered" evidence="1">
    <location>
        <begin position="1"/>
        <end position="30"/>
    </location>
</feature>
<dbReference type="AlphaFoldDB" id="A0A9D4LEC3"/>
<organism evidence="2 3">
    <name type="scientific">Dreissena polymorpha</name>
    <name type="common">Zebra mussel</name>
    <name type="synonym">Mytilus polymorpha</name>
    <dbReference type="NCBI Taxonomy" id="45954"/>
    <lineage>
        <taxon>Eukaryota</taxon>
        <taxon>Metazoa</taxon>
        <taxon>Spiralia</taxon>
        <taxon>Lophotrochozoa</taxon>
        <taxon>Mollusca</taxon>
        <taxon>Bivalvia</taxon>
        <taxon>Autobranchia</taxon>
        <taxon>Heteroconchia</taxon>
        <taxon>Euheterodonta</taxon>
        <taxon>Imparidentia</taxon>
        <taxon>Neoheterodontei</taxon>
        <taxon>Myida</taxon>
        <taxon>Dreissenoidea</taxon>
        <taxon>Dreissenidae</taxon>
        <taxon>Dreissena</taxon>
    </lineage>
</organism>
<name>A0A9D4LEC3_DREPO</name>
<evidence type="ECO:0000313" key="2">
    <source>
        <dbReference type="EMBL" id="KAH3856536.1"/>
    </source>
</evidence>
<feature type="compositionally biased region" description="Polar residues" evidence="1">
    <location>
        <begin position="1"/>
        <end position="21"/>
    </location>
</feature>
<sequence>MQGNYFADTQQTPSVSMSLSKVDSDPESSGRGRLGFADILDADGLACMKTRHFLL</sequence>
<proteinExistence type="predicted"/>
<evidence type="ECO:0000313" key="3">
    <source>
        <dbReference type="Proteomes" id="UP000828390"/>
    </source>
</evidence>
<reference evidence="2" key="2">
    <citation type="submission" date="2020-11" db="EMBL/GenBank/DDBJ databases">
        <authorList>
            <person name="McCartney M.A."/>
            <person name="Auch B."/>
            <person name="Kono T."/>
            <person name="Mallez S."/>
            <person name="Becker A."/>
            <person name="Gohl D.M."/>
            <person name="Silverstein K.A.T."/>
            <person name="Koren S."/>
            <person name="Bechman K.B."/>
            <person name="Herman A."/>
            <person name="Abrahante J.E."/>
            <person name="Garbe J."/>
        </authorList>
    </citation>
    <scope>NUCLEOTIDE SEQUENCE</scope>
    <source>
        <strain evidence="2">Duluth1</strain>
        <tissue evidence="2">Whole animal</tissue>
    </source>
</reference>
<dbReference type="EMBL" id="JAIWYP010000003">
    <property type="protein sequence ID" value="KAH3856536.1"/>
    <property type="molecule type" value="Genomic_DNA"/>
</dbReference>
<keyword evidence="3" id="KW-1185">Reference proteome</keyword>
<comment type="caution">
    <text evidence="2">The sequence shown here is derived from an EMBL/GenBank/DDBJ whole genome shotgun (WGS) entry which is preliminary data.</text>
</comment>
<accession>A0A9D4LEC3</accession>
<evidence type="ECO:0000256" key="1">
    <source>
        <dbReference type="SAM" id="MobiDB-lite"/>
    </source>
</evidence>
<gene>
    <name evidence="2" type="ORF">DPMN_099126</name>
</gene>
<reference evidence="2" key="1">
    <citation type="journal article" date="2019" name="bioRxiv">
        <title>The Genome of the Zebra Mussel, Dreissena polymorpha: A Resource for Invasive Species Research.</title>
        <authorList>
            <person name="McCartney M.A."/>
            <person name="Auch B."/>
            <person name="Kono T."/>
            <person name="Mallez S."/>
            <person name="Zhang Y."/>
            <person name="Obille A."/>
            <person name="Becker A."/>
            <person name="Abrahante J.E."/>
            <person name="Garbe J."/>
            <person name="Badalamenti J.P."/>
            <person name="Herman A."/>
            <person name="Mangelson H."/>
            <person name="Liachko I."/>
            <person name="Sullivan S."/>
            <person name="Sone E.D."/>
            <person name="Koren S."/>
            <person name="Silverstein K.A.T."/>
            <person name="Beckman K.B."/>
            <person name="Gohl D.M."/>
        </authorList>
    </citation>
    <scope>NUCLEOTIDE SEQUENCE</scope>
    <source>
        <strain evidence="2">Duluth1</strain>
        <tissue evidence="2">Whole animal</tissue>
    </source>
</reference>
<protein>
    <submittedName>
        <fullName evidence="2">Uncharacterized protein</fullName>
    </submittedName>
</protein>
<dbReference type="Proteomes" id="UP000828390">
    <property type="component" value="Unassembled WGS sequence"/>
</dbReference>